<proteinExistence type="predicted"/>
<evidence type="ECO:0000256" key="1">
    <source>
        <dbReference type="SAM" id="MobiDB-lite"/>
    </source>
</evidence>
<dbReference type="Proteomes" id="UP001059617">
    <property type="component" value="Chromosome"/>
</dbReference>
<feature type="compositionally biased region" description="Polar residues" evidence="1">
    <location>
        <begin position="204"/>
        <end position="218"/>
    </location>
</feature>
<feature type="compositionally biased region" description="Basic and acidic residues" evidence="1">
    <location>
        <begin position="319"/>
        <end position="328"/>
    </location>
</feature>
<keyword evidence="3" id="KW-1185">Reference proteome</keyword>
<protein>
    <submittedName>
        <fullName evidence="2">Uncharacterized protein</fullName>
    </submittedName>
</protein>
<evidence type="ECO:0000313" key="3">
    <source>
        <dbReference type="Proteomes" id="UP001059617"/>
    </source>
</evidence>
<feature type="region of interest" description="Disordered" evidence="1">
    <location>
        <begin position="157"/>
        <end position="329"/>
    </location>
</feature>
<feature type="compositionally biased region" description="Basic and acidic residues" evidence="1">
    <location>
        <begin position="190"/>
        <end position="203"/>
    </location>
</feature>
<dbReference type="EMBL" id="CP073720">
    <property type="protein sequence ID" value="UWP81533.1"/>
    <property type="molecule type" value="Genomic_DNA"/>
</dbReference>
<sequence length="543" mass="56564">MPTRLLLEGRDLEELLAQVRAEHGPDAVVVSAEKVRTGGVGGLFGTQKYELTVEIPDAAGTTEPPAGRTGQDDTPKRALSIDDLAAMADAAERPQASGSGAAFAEMLAAERPATAADALNQLLAGEAGAPAEESAAPSVRPFRPSANQPVARLGMRQVNAGPPPVATRPQALAGPQDRGTAGPDGGSTGPDRRTAAADRRTQDGQHTQDSQHTQNSQRAQDDRTAATDRGAPNRGATGGRAAGRGAAPGHPDPPGLDRTGHVPPGSVRSDPAGFRPADSRQESVMPVEATATVEKPRTPPASERLASAYNPQGGIPVEPAERPERPERQTALSRKLQSLGVPTDIALRASSADTYSAIVEAFAALPDAERAPDAPGETLVVVGESTHAVDVARWVAETQRLDGDHILFAGRNAAAAGVEAKRRITGPHDARLWAKKLRKSDVPSVVAVEAALDEAHWAAAIIEAVRPVAVWVVVDASRKTSDVAHHLQGLRRVDAICLRGTMASGDPASPLSLRLPVALLDGRPSTPYQWAAMLCERLSLVGG</sequence>
<dbReference type="RefSeq" id="WP_259859298.1">
    <property type="nucleotide sequence ID" value="NZ_BAAAST010000096.1"/>
</dbReference>
<reference evidence="2" key="2">
    <citation type="submission" date="2022-09" db="EMBL/GenBank/DDBJ databases">
        <title>Biosynthetic gene clusters of Dactylosporangioum fulvum.</title>
        <authorList>
            <person name="Caradec T."/>
        </authorList>
    </citation>
    <scope>NUCLEOTIDE SEQUENCE</scope>
    <source>
        <strain evidence="2">NRRL B-16292</strain>
    </source>
</reference>
<name>A0ABY5VUQ7_9ACTN</name>
<organism evidence="2 3">
    <name type="scientific">Dactylosporangium fulvum</name>
    <dbReference type="NCBI Taxonomy" id="53359"/>
    <lineage>
        <taxon>Bacteria</taxon>
        <taxon>Bacillati</taxon>
        <taxon>Actinomycetota</taxon>
        <taxon>Actinomycetes</taxon>
        <taxon>Micromonosporales</taxon>
        <taxon>Micromonosporaceae</taxon>
        <taxon>Dactylosporangium</taxon>
    </lineage>
</organism>
<accession>A0ABY5VUQ7</accession>
<gene>
    <name evidence="2" type="ORF">Dfulv_41510</name>
</gene>
<evidence type="ECO:0000313" key="2">
    <source>
        <dbReference type="EMBL" id="UWP81533.1"/>
    </source>
</evidence>
<reference evidence="2" key="1">
    <citation type="submission" date="2021-04" db="EMBL/GenBank/DDBJ databases">
        <authorList>
            <person name="Hartkoorn R.C."/>
            <person name="Beaudoing E."/>
            <person name="Hot D."/>
        </authorList>
    </citation>
    <scope>NUCLEOTIDE SEQUENCE</scope>
    <source>
        <strain evidence="2">NRRL B-16292</strain>
    </source>
</reference>